<dbReference type="InterPro" id="IPR055197">
    <property type="entry name" value="PHDvar_NSD"/>
</dbReference>
<evidence type="ECO:0000256" key="4">
    <source>
        <dbReference type="ARBA" id="ARBA00022771"/>
    </source>
</evidence>
<dbReference type="Pfam" id="PF22908">
    <property type="entry name" value="PHD_NSD"/>
    <property type="match status" value="1"/>
</dbReference>
<evidence type="ECO:0000256" key="2">
    <source>
        <dbReference type="ARBA" id="ARBA00022723"/>
    </source>
</evidence>
<reference evidence="9 10" key="1">
    <citation type="submission" date="2025-05" db="UniProtKB">
        <authorList>
            <consortium name="RefSeq"/>
        </authorList>
    </citation>
    <scope>NUCLEOTIDE SEQUENCE [LARGE SCALE GENOMIC DNA]</scope>
    <source>
        <tissue evidence="10 11">Seedling</tissue>
    </source>
</reference>
<accession>A0A6P4BEH2</accession>
<dbReference type="Gene3D" id="3.30.40.10">
    <property type="entry name" value="Zinc/RING finger domain, C3HC4 (zinc finger)"/>
    <property type="match status" value="2"/>
</dbReference>
<feature type="compositionally biased region" description="Low complexity" evidence="7">
    <location>
        <begin position="1248"/>
        <end position="1257"/>
    </location>
</feature>
<dbReference type="InterPro" id="IPR055198">
    <property type="entry name" value="NSD_PHD"/>
</dbReference>
<keyword evidence="2" id="KW-0479">Metal-binding</keyword>
<dbReference type="GeneID" id="107434324"/>
<dbReference type="GO" id="GO:0005634">
    <property type="term" value="C:nucleus"/>
    <property type="evidence" value="ECO:0007669"/>
    <property type="project" value="UniProtKB-SubCell"/>
</dbReference>
<dbReference type="InterPro" id="IPR058939">
    <property type="entry name" value="Mtase_EDM2"/>
</dbReference>
<feature type="domain" description="Zinc finger PHD-type" evidence="8">
    <location>
        <begin position="287"/>
        <end position="353"/>
    </location>
</feature>
<dbReference type="Pfam" id="PF23004">
    <property type="entry name" value="PHDvar_NSD"/>
    <property type="match status" value="1"/>
</dbReference>
<dbReference type="FunCoup" id="A0A6P4BEH2">
    <property type="interactions" value="1828"/>
</dbReference>
<dbReference type="Proteomes" id="UP001652623">
    <property type="component" value="Chromosome 1"/>
</dbReference>
<keyword evidence="5" id="KW-0862">Zinc</keyword>
<feature type="region of interest" description="Disordered" evidence="7">
    <location>
        <begin position="946"/>
        <end position="1027"/>
    </location>
</feature>
<dbReference type="SMART" id="SM00249">
    <property type="entry name" value="PHD"/>
    <property type="match status" value="3"/>
</dbReference>
<keyword evidence="3" id="KW-0677">Repeat</keyword>
<dbReference type="InterPro" id="IPR001965">
    <property type="entry name" value="Znf_PHD"/>
</dbReference>
<dbReference type="KEGG" id="zju:107434324"/>
<protein>
    <submittedName>
        <fullName evidence="10 11">Protein ENHANCED DOWNY MILDEW 2 isoform X1</fullName>
    </submittedName>
</protein>
<dbReference type="InterPro" id="IPR013083">
    <property type="entry name" value="Znf_RING/FYVE/PHD"/>
</dbReference>
<dbReference type="RefSeq" id="XP_015901263.3">
    <property type="nucleotide sequence ID" value="XM_016045777.4"/>
</dbReference>
<dbReference type="InterPro" id="IPR022702">
    <property type="entry name" value="Cytosine_MeTrfase1_RFD"/>
</dbReference>
<feature type="compositionally biased region" description="Basic and acidic residues" evidence="7">
    <location>
        <begin position="996"/>
        <end position="1009"/>
    </location>
</feature>
<evidence type="ECO:0000256" key="6">
    <source>
        <dbReference type="ARBA" id="ARBA00023242"/>
    </source>
</evidence>
<proteinExistence type="predicted"/>
<dbReference type="GO" id="GO:0006338">
    <property type="term" value="P:chromatin remodeling"/>
    <property type="evidence" value="ECO:0007669"/>
    <property type="project" value="UniProtKB-ARBA"/>
</dbReference>
<keyword evidence="4" id="KW-0863">Zinc-finger</keyword>
<organism evidence="9 10">
    <name type="scientific">Ziziphus jujuba</name>
    <name type="common">Chinese jujube</name>
    <name type="synonym">Ziziphus sativa</name>
    <dbReference type="NCBI Taxonomy" id="326968"/>
    <lineage>
        <taxon>Eukaryota</taxon>
        <taxon>Viridiplantae</taxon>
        <taxon>Streptophyta</taxon>
        <taxon>Embryophyta</taxon>
        <taxon>Tracheophyta</taxon>
        <taxon>Spermatophyta</taxon>
        <taxon>Magnoliopsida</taxon>
        <taxon>eudicotyledons</taxon>
        <taxon>Gunneridae</taxon>
        <taxon>Pentapetalae</taxon>
        <taxon>rosids</taxon>
        <taxon>fabids</taxon>
        <taxon>Rosales</taxon>
        <taxon>Rhamnaceae</taxon>
        <taxon>Paliureae</taxon>
        <taxon>Ziziphus</taxon>
    </lineage>
</organism>
<evidence type="ECO:0000313" key="9">
    <source>
        <dbReference type="Proteomes" id="UP001652623"/>
    </source>
</evidence>
<feature type="compositionally biased region" description="Basic and acidic residues" evidence="7">
    <location>
        <begin position="550"/>
        <end position="567"/>
    </location>
</feature>
<feature type="region of interest" description="Disordered" evidence="7">
    <location>
        <begin position="450"/>
        <end position="486"/>
    </location>
</feature>
<dbReference type="Pfam" id="PF12047">
    <property type="entry name" value="DNMT1-RFD"/>
    <property type="match status" value="1"/>
</dbReference>
<evidence type="ECO:0000259" key="8">
    <source>
        <dbReference type="SMART" id="SM00249"/>
    </source>
</evidence>
<comment type="subcellular location">
    <subcellularLocation>
        <location evidence="1">Nucleus</location>
    </subcellularLocation>
</comment>
<feature type="domain" description="Zinc finger PHD-type" evidence="8">
    <location>
        <begin position="354"/>
        <end position="420"/>
    </location>
</feature>
<feature type="domain" description="Zinc finger PHD-type" evidence="8">
    <location>
        <begin position="226"/>
        <end position="282"/>
    </location>
</feature>
<dbReference type="GO" id="GO:0008270">
    <property type="term" value="F:zinc ion binding"/>
    <property type="evidence" value="ECO:0007669"/>
    <property type="project" value="UniProtKB-KW"/>
</dbReference>
<name>A0A6P4BEH2_ZIZJJ</name>
<sequence>MASSDDEAEALPQFVSNYHFVDDKDEPVSFSLLPIQWDMDSRPDSKKIQFFLHGIADDGLQKIYKHVIAWRFDISNVKPEIAVLSKENNWIKLLKPRKSFEDTIRSILVTVNCLHFAKRNPETSSKSLWDHLSKTFSSYESRPSQNDLIDHMDLITEAVGRDNALANSKFLHAFLKEKPRKNKVPEEGIKAVPKSFIVDDNDIDNYSSDGIEEDDSDDDDDLFDSVCAICDNGGDILCCEGKCMRSFHATEEAGVESLCDSLGFLSKEEAEAIPVFLCKNCEHDQHQCFVCGKLGSSNNSSSAEVFRCASATCGHFYHPHCVAKLLHLDDEVSSEELEKKIARGESFLCPAHKCSVCKGGEKKKVPDEQFAVCRRCPTSYHRKCLPKKIVFDDEGKKGIMIRAWEGLLPNRILIYCLKHEIDRDLKTPIRNHIKFPGVEEKKSFLGNMKTSAEGKKRRQTSELLEDRENPVSKKRIIGSGKSSQGRFYHAASKQNEESYSVKVGGNKNITKKFSGLNTTTRVPKKDLKSSDVVEDKAFLGDGLFAQVSKGSERLKSGKQDTPDDELNKAATLPPKNLSNEPPTLDCDSERRISQLMKDAASSITLEDIMKKHKVPSTYANSSKYAADKNITVGKLEGSIQAVRTALQQLEKGGSNEDAQAVCEPEVLSQIYKWKSKLKVYLAPFLHGMRYTSFGRHFTKVEKLEEIVNKLHPYVREGDTVVDFCCGANDFSILMRRKLEETGKKCLYKNYDFIQPKNDHNFERRDWMTVQPHELPSGSQLILGLNPPFGVKAVLANKFIDKALEFNPKLLILIVPPETQRLDEKQLPYDLIWEDDRLLSGKSFYLPGSVDVYDKQMEQWNTRPPVLYLWSRPDWTAEHKAIAEKYGHIFRQEEPLECIPSNSIIPESPMGNHDDSIDESMLITDDLAVQTDNIEGFIDWALGTERHNESSTVGSGDGRSCENHDCEKNQPKAKSGNQPKEKSVKRQRGKKKRRRGKGEISAENKLDGGRERRRGMPPPNNKVDENTRQHFELRKSGTDDFCVHLETTNAAPETRLPDNISRRYSLNVDDNYSSATNRWSGSVSPASNYGIRNMEEQFMGRMRENTDSFGYRSPYTVDMEERLRRETQARFYGQNPDPSVSNSLVGQDLRYGQIGSLPPLPTPYGINISATQRYAPRLDEWNSTRMSGFGPEPPFYDPRAPPPGHRAGRMGFSPCPAPPPPPGGSIGFAPGPHQTLPGGPLGFVPSPSPQQSFPSRSSGGWLND</sequence>
<evidence type="ECO:0000256" key="7">
    <source>
        <dbReference type="SAM" id="MobiDB-lite"/>
    </source>
</evidence>
<dbReference type="CDD" id="cd15565">
    <property type="entry name" value="PHD2_NSD"/>
    <property type="match status" value="1"/>
</dbReference>
<dbReference type="Pfam" id="PF26055">
    <property type="entry name" value="Mtase_EDM2"/>
    <property type="match status" value="1"/>
</dbReference>
<dbReference type="PANTHER" id="PTHR46235">
    <property type="entry name" value="PHD FINGER-CONTAINING PROTEIN DDB_G0268158"/>
    <property type="match status" value="1"/>
</dbReference>
<dbReference type="RefSeq" id="XP_048328710.2">
    <property type="nucleotide sequence ID" value="XM_048472753.2"/>
</dbReference>
<gene>
    <name evidence="10 11" type="primary">LOC107434324</name>
</gene>
<evidence type="ECO:0000256" key="3">
    <source>
        <dbReference type="ARBA" id="ARBA00022737"/>
    </source>
</evidence>
<feature type="compositionally biased region" description="Basic residues" evidence="7">
    <location>
        <begin position="984"/>
        <end position="995"/>
    </location>
</feature>
<keyword evidence="6" id="KW-0539">Nucleus</keyword>
<feature type="compositionally biased region" description="Basic and acidic residues" evidence="7">
    <location>
        <begin position="958"/>
        <end position="969"/>
    </location>
</feature>
<evidence type="ECO:0000256" key="5">
    <source>
        <dbReference type="ARBA" id="ARBA00022833"/>
    </source>
</evidence>
<dbReference type="AlphaFoldDB" id="A0A6P4BEH2"/>
<dbReference type="PANTHER" id="PTHR46235:SF3">
    <property type="entry name" value="PHD FINGER-CONTAINING PROTEIN DDB_G0268158"/>
    <property type="match status" value="1"/>
</dbReference>
<feature type="region of interest" description="Disordered" evidence="7">
    <location>
        <begin position="550"/>
        <end position="585"/>
    </location>
</feature>
<feature type="region of interest" description="Disordered" evidence="7">
    <location>
        <begin position="1194"/>
        <end position="1263"/>
    </location>
</feature>
<dbReference type="InParanoid" id="A0A6P4BEH2"/>
<keyword evidence="9" id="KW-1185">Reference proteome</keyword>
<dbReference type="CDD" id="cd15566">
    <property type="entry name" value="PHD3_NSD"/>
    <property type="match status" value="1"/>
</dbReference>
<feature type="compositionally biased region" description="Low complexity" evidence="7">
    <location>
        <begin position="477"/>
        <end position="486"/>
    </location>
</feature>
<evidence type="ECO:0000313" key="11">
    <source>
        <dbReference type="RefSeq" id="XP_048328710.2"/>
    </source>
</evidence>
<feature type="compositionally biased region" description="Pro residues" evidence="7">
    <location>
        <begin position="1194"/>
        <end position="1203"/>
    </location>
</feature>
<evidence type="ECO:0000256" key="1">
    <source>
        <dbReference type="ARBA" id="ARBA00004123"/>
    </source>
</evidence>
<evidence type="ECO:0000313" key="10">
    <source>
        <dbReference type="RefSeq" id="XP_015901263.3"/>
    </source>
</evidence>